<accession>A0A0W0XVJ7</accession>
<dbReference type="Pfam" id="PF00378">
    <property type="entry name" value="ECH_1"/>
    <property type="match status" value="1"/>
</dbReference>
<dbReference type="STRING" id="458.Lrub_1019"/>
<dbReference type="PANTHER" id="PTHR42964">
    <property type="entry name" value="ENOYL-COA HYDRATASE"/>
    <property type="match status" value="1"/>
</dbReference>
<dbReference type="CDD" id="cd06558">
    <property type="entry name" value="crotonase-like"/>
    <property type="match status" value="1"/>
</dbReference>
<evidence type="ECO:0000313" key="2">
    <source>
        <dbReference type="EMBL" id="KTD48668.1"/>
    </source>
</evidence>
<comment type="similarity">
    <text evidence="1">Belongs to the enoyl-CoA hydratase/isomerase family.</text>
</comment>
<dbReference type="Proteomes" id="UP000054608">
    <property type="component" value="Unassembled WGS sequence"/>
</dbReference>
<dbReference type="OrthoDB" id="9807606at2"/>
<evidence type="ECO:0000256" key="1">
    <source>
        <dbReference type="ARBA" id="ARBA00005254"/>
    </source>
</evidence>
<dbReference type="PATRIC" id="fig|458.5.peg.1056"/>
<dbReference type="PANTHER" id="PTHR42964:SF1">
    <property type="entry name" value="POLYKETIDE BIOSYNTHESIS ENOYL-COA HYDRATASE PKSH-RELATED"/>
    <property type="match status" value="1"/>
</dbReference>
<organism evidence="2 3">
    <name type="scientific">Legionella rubrilucens</name>
    <dbReference type="NCBI Taxonomy" id="458"/>
    <lineage>
        <taxon>Bacteria</taxon>
        <taxon>Pseudomonadati</taxon>
        <taxon>Pseudomonadota</taxon>
        <taxon>Gammaproteobacteria</taxon>
        <taxon>Legionellales</taxon>
        <taxon>Legionellaceae</taxon>
        <taxon>Legionella</taxon>
    </lineage>
</organism>
<keyword evidence="3" id="KW-1185">Reference proteome</keyword>
<sequence>MSHLLHEWHDRVSVITLNRVEKYNAFDDTLLHDLQKTLDEAIANPDVRAIILKANGKHFSAGADAHWMQKMAHYTEEENVKDALVLARVMNTLYTSSKPTIAMVQGSAFGGGAGLVAACDIAIAAQSARFCFSEVKLGLIPAVISPYVVNAVGARVAKWLFMSAEMIDAERAKQLNLVHHCINEDQLWDYTLTYAQKMTTLAPQAVSECKTLIDCVDGKPIDEALIEKTAAIIAKKRVSAEGQRGLHAFLNKETPNWN</sequence>
<dbReference type="InterPro" id="IPR051683">
    <property type="entry name" value="Enoyl-CoA_Hydratase/Isomerase"/>
</dbReference>
<dbReference type="AlphaFoldDB" id="A0A0W0XVJ7"/>
<comment type="caution">
    <text evidence="2">The sequence shown here is derived from an EMBL/GenBank/DDBJ whole genome shotgun (WGS) entry which is preliminary data.</text>
</comment>
<dbReference type="Gene3D" id="3.90.226.10">
    <property type="entry name" value="2-enoyl-CoA Hydratase, Chain A, domain 1"/>
    <property type="match status" value="1"/>
</dbReference>
<gene>
    <name evidence="2" type="ORF">Lrub_1019</name>
</gene>
<dbReference type="Gene3D" id="1.10.12.10">
    <property type="entry name" value="Lyase 2-enoyl-coa Hydratase, Chain A, domain 2"/>
    <property type="match status" value="1"/>
</dbReference>
<dbReference type="EMBL" id="LNYT01000007">
    <property type="protein sequence ID" value="KTD48668.1"/>
    <property type="molecule type" value="Genomic_DNA"/>
</dbReference>
<reference evidence="2 3" key="1">
    <citation type="submission" date="2015-11" db="EMBL/GenBank/DDBJ databases">
        <title>Genomic analysis of 38 Legionella species identifies large and diverse effector repertoires.</title>
        <authorList>
            <person name="Burstein D."/>
            <person name="Amaro F."/>
            <person name="Zusman T."/>
            <person name="Lifshitz Z."/>
            <person name="Cohen O."/>
            <person name="Gilbert J.A."/>
            <person name="Pupko T."/>
            <person name="Shuman H.A."/>
            <person name="Segal G."/>
        </authorList>
    </citation>
    <scope>NUCLEOTIDE SEQUENCE [LARGE SCALE GENOMIC DNA]</scope>
    <source>
        <strain evidence="2 3">WA-270A-C2</strain>
    </source>
</reference>
<dbReference type="GO" id="GO:0008300">
    <property type="term" value="P:isoprenoid catabolic process"/>
    <property type="evidence" value="ECO:0007669"/>
    <property type="project" value="TreeGrafter"/>
</dbReference>
<dbReference type="InterPro" id="IPR029045">
    <property type="entry name" value="ClpP/crotonase-like_dom_sf"/>
</dbReference>
<protein>
    <submittedName>
        <fullName evidence="2">Enoyl CoA hydratase/isomerase (Crotonase)</fullName>
    </submittedName>
</protein>
<evidence type="ECO:0000313" key="3">
    <source>
        <dbReference type="Proteomes" id="UP000054608"/>
    </source>
</evidence>
<dbReference type="RefSeq" id="WP_058531114.1">
    <property type="nucleotide sequence ID" value="NZ_CAAAIN010000001.1"/>
</dbReference>
<proteinExistence type="inferred from homology"/>
<dbReference type="GO" id="GO:0016853">
    <property type="term" value="F:isomerase activity"/>
    <property type="evidence" value="ECO:0007669"/>
    <property type="project" value="UniProtKB-KW"/>
</dbReference>
<dbReference type="InterPro" id="IPR001753">
    <property type="entry name" value="Enoyl-CoA_hydra/iso"/>
</dbReference>
<name>A0A0W0XVJ7_9GAMM</name>
<keyword evidence="2" id="KW-0413">Isomerase</keyword>
<dbReference type="SUPFAM" id="SSF52096">
    <property type="entry name" value="ClpP/crotonase"/>
    <property type="match status" value="1"/>
</dbReference>
<dbReference type="InterPro" id="IPR014748">
    <property type="entry name" value="Enoyl-CoA_hydra_C"/>
</dbReference>